<dbReference type="EMBL" id="JAPEIS010000003">
    <property type="protein sequence ID" value="KAJ8067602.1"/>
    <property type="molecule type" value="Genomic_DNA"/>
</dbReference>
<reference evidence="2" key="1">
    <citation type="submission" date="2022-11" db="EMBL/GenBank/DDBJ databases">
        <title>Genome Resource of Sclerotinia nivalis Strain SnTB1, a Plant Pathogen Isolated from American Ginseng.</title>
        <authorList>
            <person name="Fan S."/>
        </authorList>
    </citation>
    <scope>NUCLEOTIDE SEQUENCE</scope>
    <source>
        <strain evidence="2">SnTB1</strain>
    </source>
</reference>
<evidence type="ECO:0000256" key="1">
    <source>
        <dbReference type="SAM" id="MobiDB-lite"/>
    </source>
</evidence>
<evidence type="ECO:0000313" key="3">
    <source>
        <dbReference type="Proteomes" id="UP001152300"/>
    </source>
</evidence>
<dbReference type="Proteomes" id="UP001152300">
    <property type="component" value="Unassembled WGS sequence"/>
</dbReference>
<name>A0A9X0ARI1_9HELO</name>
<accession>A0A9X0ARI1</accession>
<protein>
    <submittedName>
        <fullName evidence="2">Uncharacterized protein</fullName>
    </submittedName>
</protein>
<feature type="region of interest" description="Disordered" evidence="1">
    <location>
        <begin position="56"/>
        <end position="96"/>
    </location>
</feature>
<comment type="caution">
    <text evidence="2">The sequence shown here is derived from an EMBL/GenBank/DDBJ whole genome shotgun (WGS) entry which is preliminary data.</text>
</comment>
<organism evidence="2 3">
    <name type="scientific">Sclerotinia nivalis</name>
    <dbReference type="NCBI Taxonomy" id="352851"/>
    <lineage>
        <taxon>Eukaryota</taxon>
        <taxon>Fungi</taxon>
        <taxon>Dikarya</taxon>
        <taxon>Ascomycota</taxon>
        <taxon>Pezizomycotina</taxon>
        <taxon>Leotiomycetes</taxon>
        <taxon>Helotiales</taxon>
        <taxon>Sclerotiniaceae</taxon>
        <taxon>Sclerotinia</taxon>
    </lineage>
</organism>
<sequence>MSGVFASQREIISSCRAALNTAGRGPIGGVRGARFGGIVVQDLLQAVQITITYRVMGHPPSTSSGRRSDSRPLGYQGQNFLTPEQRHIRDLQQTNQ</sequence>
<keyword evidence="3" id="KW-1185">Reference proteome</keyword>
<dbReference type="AlphaFoldDB" id="A0A9X0ARI1"/>
<gene>
    <name evidence="2" type="ORF">OCU04_003212</name>
</gene>
<proteinExistence type="predicted"/>
<evidence type="ECO:0000313" key="2">
    <source>
        <dbReference type="EMBL" id="KAJ8067602.1"/>
    </source>
</evidence>